<protein>
    <submittedName>
        <fullName evidence="3">DNA-binding protein</fullName>
    </submittedName>
</protein>
<dbReference type="Pfam" id="PF18291">
    <property type="entry name" value="HU-HIG"/>
    <property type="match status" value="1"/>
</dbReference>
<dbReference type="SUPFAM" id="SSF47729">
    <property type="entry name" value="IHF-like DNA-binding proteins"/>
    <property type="match status" value="1"/>
</dbReference>
<proteinExistence type="predicted"/>
<dbReference type="InterPro" id="IPR005902">
    <property type="entry name" value="HU_DNA-bd_put"/>
</dbReference>
<dbReference type="NCBIfam" id="TIGR01201">
    <property type="entry name" value="HU_rel"/>
    <property type="match status" value="1"/>
</dbReference>
<comment type="caution">
    <text evidence="3">The sequence shown here is derived from an EMBL/GenBank/DDBJ whole genome shotgun (WGS) entry which is preliminary data.</text>
</comment>
<name>A0ABT4PIN3_9BACT</name>
<organism evidence="3 4">
    <name type="scientific">Phocaeicola acetigenes</name>
    <dbReference type="NCBI Taxonomy" id="3016083"/>
    <lineage>
        <taxon>Bacteria</taxon>
        <taxon>Pseudomonadati</taxon>
        <taxon>Bacteroidota</taxon>
        <taxon>Bacteroidia</taxon>
        <taxon>Bacteroidales</taxon>
        <taxon>Bacteroidaceae</taxon>
        <taxon>Phocaeicola</taxon>
    </lineage>
</organism>
<reference evidence="3" key="1">
    <citation type="submission" date="2022-12" db="EMBL/GenBank/DDBJ databases">
        <title>Phocaeicola acetigenes sp. nov., isolated feces from a healthy human.</title>
        <authorList>
            <person name="Do H."/>
            <person name="Ha Y.B."/>
            <person name="Kim J.-S."/>
            <person name="Suh M.K."/>
            <person name="Kim H.S."/>
            <person name="Lee J.-S."/>
        </authorList>
    </citation>
    <scope>NUCLEOTIDE SEQUENCE</scope>
    <source>
        <strain evidence="3">KGMB11183</strain>
    </source>
</reference>
<dbReference type="InterPro" id="IPR041607">
    <property type="entry name" value="HU-HIG"/>
</dbReference>
<dbReference type="RefSeq" id="WP_269878201.1">
    <property type="nucleotide sequence ID" value="NZ_JAPZVM010000007.1"/>
</dbReference>
<gene>
    <name evidence="3" type="ORF">O6P32_09410</name>
</gene>
<evidence type="ECO:0000313" key="4">
    <source>
        <dbReference type="Proteomes" id="UP001141933"/>
    </source>
</evidence>
<accession>A0ABT4PIN3</accession>
<keyword evidence="1 3" id="KW-0238">DNA-binding</keyword>
<feature type="domain" description="HU" evidence="2">
    <location>
        <begin position="1"/>
        <end position="120"/>
    </location>
</feature>
<evidence type="ECO:0000259" key="2">
    <source>
        <dbReference type="Pfam" id="PF18291"/>
    </source>
</evidence>
<dbReference type="EMBL" id="JAPZVM010000007">
    <property type="protein sequence ID" value="MCZ8372922.1"/>
    <property type="molecule type" value="Genomic_DNA"/>
</dbReference>
<evidence type="ECO:0000256" key="1">
    <source>
        <dbReference type="ARBA" id="ARBA00023125"/>
    </source>
</evidence>
<dbReference type="GO" id="GO:0003677">
    <property type="term" value="F:DNA binding"/>
    <property type="evidence" value="ECO:0007669"/>
    <property type="project" value="UniProtKB-KW"/>
</dbReference>
<sequence length="209" mass="23823">MSVNYTLQRMNDLNHEGETILVPKMILRGRYSSKELAKEMEKYSTFSRSEIMGILTLLSEMIAYKMANGYSVKLDEIGTFTPALSVRKEIETDCQTRTDARHIGVSNILFRPDKTLILNTAMQCKLKKGPQSYGCLHTQYTPEERLKIAQTYLESHEILTVKIYEEIAGLRHTQAASELKLWSRTPESGIGCHGKGSHKVYVRDKAEMK</sequence>
<dbReference type="InterPro" id="IPR010992">
    <property type="entry name" value="IHF-like_DNA-bd_dom_sf"/>
</dbReference>
<dbReference type="Proteomes" id="UP001141933">
    <property type="component" value="Unassembled WGS sequence"/>
</dbReference>
<keyword evidence="4" id="KW-1185">Reference proteome</keyword>
<evidence type="ECO:0000313" key="3">
    <source>
        <dbReference type="EMBL" id="MCZ8372922.1"/>
    </source>
</evidence>